<dbReference type="InterPro" id="IPR035911">
    <property type="entry name" value="MurE/MurF_N"/>
</dbReference>
<evidence type="ECO:0000256" key="3">
    <source>
        <dbReference type="HAMAP-Rule" id="MF_00208"/>
    </source>
</evidence>
<dbReference type="InterPro" id="IPR036565">
    <property type="entry name" value="Mur-like_cat_sf"/>
</dbReference>
<comment type="similarity">
    <text evidence="2 3">Belongs to the MurCDEF family. MurE subfamily.</text>
</comment>
<feature type="binding site" evidence="3">
    <location>
        <position position="194"/>
    </location>
    <ligand>
        <name>UDP-N-acetyl-alpha-D-muramoyl-L-alanyl-D-glutamate</name>
        <dbReference type="ChEBI" id="CHEBI:83900"/>
    </ligand>
</feature>
<keyword evidence="3 4" id="KW-0132">Cell division</keyword>
<dbReference type="EMBL" id="AZGK01000001">
    <property type="protein sequence ID" value="KRM47975.1"/>
    <property type="molecule type" value="Genomic_DNA"/>
</dbReference>
<dbReference type="InterPro" id="IPR013221">
    <property type="entry name" value="Mur_ligase_cen"/>
</dbReference>
<evidence type="ECO:0000256" key="2">
    <source>
        <dbReference type="ARBA" id="ARBA00005898"/>
    </source>
</evidence>
<keyword evidence="3 4" id="KW-0961">Cell wall biogenesis/degradation</keyword>
<feature type="domain" description="Mur ligase central" evidence="6">
    <location>
        <begin position="120"/>
        <end position="339"/>
    </location>
</feature>
<evidence type="ECO:0000259" key="6">
    <source>
        <dbReference type="Pfam" id="PF08245"/>
    </source>
</evidence>
<comment type="PTM">
    <text evidence="3">Carboxylation is probably crucial for Mg(2+) binding and, consequently, for the gamma-phosphate positioning of ATP.</text>
</comment>
<reference evidence="7 8" key="1">
    <citation type="journal article" date="2015" name="Genome Announc.">
        <title>Expanding the biotechnology potential of lactobacilli through comparative genomics of 213 strains and associated genera.</title>
        <authorList>
            <person name="Sun Z."/>
            <person name="Harris H.M."/>
            <person name="McCann A."/>
            <person name="Guo C."/>
            <person name="Argimon S."/>
            <person name="Zhang W."/>
            <person name="Yang X."/>
            <person name="Jeffery I.B."/>
            <person name="Cooney J.C."/>
            <person name="Kagawa T.F."/>
            <person name="Liu W."/>
            <person name="Song Y."/>
            <person name="Salvetti E."/>
            <person name="Wrobel A."/>
            <person name="Rasinkangas P."/>
            <person name="Parkhill J."/>
            <person name="Rea M.C."/>
            <person name="O'Sullivan O."/>
            <person name="Ritari J."/>
            <person name="Douillard F.P."/>
            <person name="Paul Ross R."/>
            <person name="Yang R."/>
            <person name="Briner A.E."/>
            <person name="Felis G.E."/>
            <person name="de Vos W.M."/>
            <person name="Barrangou R."/>
            <person name="Klaenhammer T.R."/>
            <person name="Caufield P.W."/>
            <person name="Cui Y."/>
            <person name="Zhang H."/>
            <person name="O'Toole P.W."/>
        </authorList>
    </citation>
    <scope>NUCLEOTIDE SEQUENCE [LARGE SCALE GENOMIC DNA]</scope>
    <source>
        <strain evidence="7 8">DSM 5707</strain>
    </source>
</reference>
<keyword evidence="3 4" id="KW-0131">Cell cycle</keyword>
<name>A0A0R1YZ69_9LACO</name>
<comment type="pathway">
    <text evidence="1 3 4">Cell wall biogenesis; peptidoglycan biosynthesis.</text>
</comment>
<dbReference type="Gene3D" id="3.90.190.20">
    <property type="entry name" value="Mur ligase, C-terminal domain"/>
    <property type="match status" value="1"/>
</dbReference>
<dbReference type="UniPathway" id="UPA00219"/>
<feature type="modified residue" description="N6-carboxylysine" evidence="3">
    <location>
        <position position="236"/>
    </location>
</feature>
<organism evidence="7 8">
    <name type="scientific">Lentilactobacillus parabuchneri DSM 5707 = NBRC 107865</name>
    <dbReference type="NCBI Taxonomy" id="1423784"/>
    <lineage>
        <taxon>Bacteria</taxon>
        <taxon>Bacillati</taxon>
        <taxon>Bacillota</taxon>
        <taxon>Bacilli</taxon>
        <taxon>Lactobacillales</taxon>
        <taxon>Lactobacillaceae</taxon>
        <taxon>Lentilactobacillus</taxon>
    </lineage>
</organism>
<comment type="caution">
    <text evidence="7">The sequence shown here is derived from an EMBL/GenBank/DDBJ whole genome shotgun (WGS) entry which is preliminary data.</text>
</comment>
<evidence type="ECO:0000313" key="7">
    <source>
        <dbReference type="EMBL" id="KRM47975.1"/>
    </source>
</evidence>
<evidence type="ECO:0000259" key="5">
    <source>
        <dbReference type="Pfam" id="PF02875"/>
    </source>
</evidence>
<evidence type="ECO:0000256" key="1">
    <source>
        <dbReference type="ARBA" id="ARBA00004752"/>
    </source>
</evidence>
<protein>
    <recommendedName>
        <fullName evidence="3">UDP-N-acetylmuramoyl-L-alanyl-D-glutamate--L-lysine ligase</fullName>
        <ecNumber evidence="3">6.3.2.7</ecNumber>
    </recommendedName>
    <alternativeName>
        <fullName evidence="3">L-lysine-adding enzyme</fullName>
    </alternativeName>
    <alternativeName>
        <fullName evidence="3">UDP-MurNAc-L-Ala-D-Glu:L-Lys ligase</fullName>
    </alternativeName>
    <alternativeName>
        <fullName evidence="3">UDP-MurNAc-tripeptide synthetase</fullName>
    </alternativeName>
    <alternativeName>
        <fullName evidence="3">UDP-N-acetylmuramyl-tripeptide synthetase</fullName>
    </alternativeName>
</protein>
<comment type="cofactor">
    <cofactor evidence="3">
        <name>Mg(2+)</name>
        <dbReference type="ChEBI" id="CHEBI:18420"/>
    </cofactor>
</comment>
<feature type="binding site" evidence="3">
    <location>
        <begin position="167"/>
        <end position="168"/>
    </location>
    <ligand>
        <name>UDP-N-acetyl-alpha-D-muramoyl-L-alanyl-D-glutamate</name>
        <dbReference type="ChEBI" id="CHEBI:83900"/>
    </ligand>
</feature>
<evidence type="ECO:0000256" key="4">
    <source>
        <dbReference type="RuleBase" id="RU004135"/>
    </source>
</evidence>
<feature type="binding site" evidence="3">
    <location>
        <position position="202"/>
    </location>
    <ligand>
        <name>UDP-N-acetyl-alpha-D-muramoyl-L-alanyl-D-glutamate</name>
        <dbReference type="ChEBI" id="CHEBI:83900"/>
    </ligand>
</feature>
<dbReference type="NCBIfam" id="TIGR01085">
    <property type="entry name" value="murE"/>
    <property type="match status" value="1"/>
</dbReference>
<dbReference type="RefSeq" id="WP_057910464.1">
    <property type="nucleotide sequence ID" value="NZ_AZGK01000001.1"/>
</dbReference>
<keyword evidence="3 7" id="KW-0436">Ligase</keyword>
<dbReference type="Gene3D" id="3.40.1390.10">
    <property type="entry name" value="MurE/MurF, N-terminal domain"/>
    <property type="match status" value="1"/>
</dbReference>
<evidence type="ECO:0000313" key="8">
    <source>
        <dbReference type="Proteomes" id="UP000051957"/>
    </source>
</evidence>
<dbReference type="HAMAP" id="MF_00208">
    <property type="entry name" value="MurE"/>
    <property type="match status" value="1"/>
</dbReference>
<dbReference type="EC" id="6.3.2.7" evidence="3"/>
<dbReference type="GO" id="GO:0005737">
    <property type="term" value="C:cytoplasm"/>
    <property type="evidence" value="ECO:0007669"/>
    <property type="project" value="UniProtKB-SubCell"/>
</dbReference>
<dbReference type="Proteomes" id="UP000051957">
    <property type="component" value="Unassembled WGS sequence"/>
</dbReference>
<dbReference type="InterPro" id="IPR004101">
    <property type="entry name" value="Mur_ligase_C"/>
</dbReference>
<dbReference type="PANTHER" id="PTHR23135">
    <property type="entry name" value="MUR LIGASE FAMILY MEMBER"/>
    <property type="match status" value="1"/>
</dbReference>
<sequence>MKWKVHKLAQITVNEILTLLNEHHLLLDSQFSSLSYSFDQIAYNSKLVTENCLFFCKGNFKAAYLDDAQRRGAKAYMSETAYSNAEIPGIIVNNIQKAMSLVSAAFFGFPQNQLPTIAYTGTKGKTTSAYFTKAILDRTYQRKVALSSTINTVVGLEQKDVVKSNLTTPESLDLFTNMHRAVENGMNHLVMEVSSQAYKKNRVYGLHYDVGVFLNISPDHIGRNEHPTFADYLHCKEQLLVNSDTCVLNADGTHLTDIYYTAKATTQPDNIYIYGRQRADQETDYPIDFDYRSVEDSLTENQIVLTAITEKAKRLGIDGVYRIGIPGDYNEGNAVASAITSALMGAKPADVAYGLAHTTVPGRMEIYQTQSHGTIYVDYAHNYGSLHSVLDFLKKQAPNGKVTVITGSTGDKGIDRREGLGKAISESADQAYLTTDDPATEDPKAIAAEIADHIDQTRVNLEYIADRKAAITKAVTESKKGDLVVVAGKGHDNYQKINGQNVPYEGDATIVQNLVKGL</sequence>
<keyword evidence="3 4" id="KW-0133">Cell shape</keyword>
<dbReference type="GO" id="GO:0047482">
    <property type="term" value="F:UDP-N-acetylmuramoyl-L-alanyl-D-glutamate-L-lysine ligase activity"/>
    <property type="evidence" value="ECO:0007669"/>
    <property type="project" value="UniProtKB-UniRule"/>
</dbReference>
<keyword evidence="3 4" id="KW-0573">Peptidoglycan synthesis</keyword>
<dbReference type="GeneID" id="69803858"/>
<dbReference type="SUPFAM" id="SSF53244">
    <property type="entry name" value="MurD-like peptide ligases, peptide-binding domain"/>
    <property type="match status" value="1"/>
</dbReference>
<dbReference type="NCBIfam" id="NF001130">
    <property type="entry name" value="PRK00139.2-4"/>
    <property type="match status" value="1"/>
</dbReference>
<dbReference type="SUPFAM" id="SSF53623">
    <property type="entry name" value="MurD-like peptide ligases, catalytic domain"/>
    <property type="match status" value="1"/>
</dbReference>
<gene>
    <name evidence="3" type="primary">murE</name>
    <name evidence="7" type="ORF">FC51_GL000464</name>
</gene>
<dbReference type="Pfam" id="PF02875">
    <property type="entry name" value="Mur_ligase_C"/>
    <property type="match status" value="1"/>
</dbReference>
<dbReference type="GO" id="GO:0005524">
    <property type="term" value="F:ATP binding"/>
    <property type="evidence" value="ECO:0007669"/>
    <property type="project" value="UniProtKB-UniRule"/>
</dbReference>
<comment type="caution">
    <text evidence="3">Lacks conserved residue(s) required for the propagation of feature annotation.</text>
</comment>
<keyword evidence="3" id="KW-0547">Nucleotide-binding</keyword>
<dbReference type="InterPro" id="IPR005761">
    <property type="entry name" value="UDP-N-AcMur-Glu-dNH2Pim_ligase"/>
</dbReference>
<keyword evidence="3" id="KW-0067">ATP-binding</keyword>
<proteinExistence type="inferred from homology"/>
<comment type="subcellular location">
    <subcellularLocation>
        <location evidence="3 4">Cytoplasm</location>
    </subcellularLocation>
</comment>
<feature type="domain" description="Mur ligase C-terminal" evidence="5">
    <location>
        <begin position="362"/>
        <end position="490"/>
    </location>
</feature>
<dbReference type="InterPro" id="IPR036615">
    <property type="entry name" value="Mur_ligase_C_dom_sf"/>
</dbReference>
<dbReference type="SUPFAM" id="SSF63418">
    <property type="entry name" value="MurE/MurF N-terminal domain"/>
    <property type="match status" value="1"/>
</dbReference>
<dbReference type="PANTHER" id="PTHR23135:SF4">
    <property type="entry name" value="UDP-N-ACETYLMURAMOYL-L-ALANYL-D-GLUTAMATE--2,6-DIAMINOPIMELATE LIGASE MURE HOMOLOG, CHLOROPLASTIC"/>
    <property type="match status" value="1"/>
</dbReference>
<accession>A0A0R1YZ69</accession>
<keyword evidence="3" id="KW-0460">Magnesium</keyword>
<dbReference type="GO" id="GO:0051301">
    <property type="term" value="P:cell division"/>
    <property type="evidence" value="ECO:0007669"/>
    <property type="project" value="UniProtKB-KW"/>
</dbReference>
<feature type="short sequence motif" description="L-lysine recognition motif" evidence="3">
    <location>
        <begin position="436"/>
        <end position="439"/>
    </location>
</feature>
<dbReference type="PATRIC" id="fig|1423784.4.peg.458"/>
<feature type="binding site" evidence="3">
    <location>
        <position position="45"/>
    </location>
    <ligand>
        <name>UDP-N-acetyl-alpha-D-muramoyl-L-alanyl-D-glutamate</name>
        <dbReference type="ChEBI" id="CHEBI:83900"/>
    </ligand>
</feature>
<dbReference type="GO" id="GO:0008360">
    <property type="term" value="P:regulation of cell shape"/>
    <property type="evidence" value="ECO:0007669"/>
    <property type="project" value="UniProtKB-KW"/>
</dbReference>
<comment type="function">
    <text evidence="3">Catalyzes the addition of L-lysine to the nucleotide precursor UDP-N-acetylmuramoyl-L-alanyl-D-glutamate (UMAG) in the biosynthesis of bacterial cell-wall peptidoglycan.</text>
</comment>
<dbReference type="Gene3D" id="3.40.1190.10">
    <property type="entry name" value="Mur-like, catalytic domain"/>
    <property type="match status" value="1"/>
</dbReference>
<feature type="binding site" evidence="3">
    <location>
        <begin position="121"/>
        <end position="127"/>
    </location>
    <ligand>
        <name>ATP</name>
        <dbReference type="ChEBI" id="CHEBI:30616"/>
    </ligand>
</feature>
<comment type="catalytic activity">
    <reaction evidence="3">
        <text>UDP-N-acetyl-alpha-D-muramoyl-L-alanyl-D-glutamate + L-lysine + ATP = UDP-N-acetyl-alpha-D-muramoyl-L-alanyl-gamma-D-glutamyl-L-lysine + ADP + phosphate + H(+)</text>
        <dbReference type="Rhea" id="RHEA:17969"/>
        <dbReference type="ChEBI" id="CHEBI:15378"/>
        <dbReference type="ChEBI" id="CHEBI:30616"/>
        <dbReference type="ChEBI" id="CHEBI:32551"/>
        <dbReference type="ChEBI" id="CHEBI:43474"/>
        <dbReference type="ChEBI" id="CHEBI:83900"/>
        <dbReference type="ChEBI" id="CHEBI:83903"/>
        <dbReference type="ChEBI" id="CHEBI:456216"/>
        <dbReference type="EC" id="6.3.2.7"/>
    </reaction>
</comment>
<dbReference type="GO" id="GO:0000287">
    <property type="term" value="F:magnesium ion binding"/>
    <property type="evidence" value="ECO:0007669"/>
    <property type="project" value="UniProtKB-UniRule"/>
</dbReference>
<dbReference type="GO" id="GO:0071555">
    <property type="term" value="P:cell wall organization"/>
    <property type="evidence" value="ECO:0007669"/>
    <property type="project" value="UniProtKB-KW"/>
</dbReference>
<dbReference type="GO" id="GO:0009252">
    <property type="term" value="P:peptidoglycan biosynthetic process"/>
    <property type="evidence" value="ECO:0007669"/>
    <property type="project" value="UniProtKB-UniRule"/>
</dbReference>
<dbReference type="AlphaFoldDB" id="A0A0R1YZ69"/>
<keyword evidence="3" id="KW-0963">Cytoplasm</keyword>
<dbReference type="Pfam" id="PF08245">
    <property type="entry name" value="Mur_ligase_M"/>
    <property type="match status" value="1"/>
</dbReference>